<dbReference type="EMBL" id="JACONZ010000005">
    <property type="protein sequence ID" value="MBC5582264.1"/>
    <property type="molecule type" value="Genomic_DNA"/>
</dbReference>
<gene>
    <name evidence="2" type="ORF">H8S23_12170</name>
</gene>
<feature type="transmembrane region" description="Helical" evidence="1">
    <location>
        <begin position="49"/>
        <end position="72"/>
    </location>
</feature>
<dbReference type="AlphaFoldDB" id="A0A923L1S6"/>
<evidence type="ECO:0000313" key="2">
    <source>
        <dbReference type="EMBL" id="MBC5582264.1"/>
    </source>
</evidence>
<keyword evidence="1" id="KW-0472">Membrane</keyword>
<feature type="transmembrane region" description="Helical" evidence="1">
    <location>
        <begin position="113"/>
        <end position="129"/>
    </location>
</feature>
<comment type="caution">
    <text evidence="2">The sequence shown here is derived from an EMBL/GenBank/DDBJ whole genome shotgun (WGS) entry which is preliminary data.</text>
</comment>
<reference evidence="2" key="1">
    <citation type="submission" date="2020-08" db="EMBL/GenBank/DDBJ databases">
        <title>Genome public.</title>
        <authorList>
            <person name="Liu C."/>
            <person name="Sun Q."/>
        </authorList>
    </citation>
    <scope>NUCLEOTIDE SEQUENCE</scope>
    <source>
        <strain evidence="2">BX8</strain>
    </source>
</reference>
<keyword evidence="1" id="KW-1133">Transmembrane helix</keyword>
<keyword evidence="3" id="KW-1185">Reference proteome</keyword>
<name>A0A923L1S6_9FIRM</name>
<protein>
    <submittedName>
        <fullName evidence="2">Uncharacterized protein</fullName>
    </submittedName>
</protein>
<evidence type="ECO:0000256" key="1">
    <source>
        <dbReference type="SAM" id="Phobius"/>
    </source>
</evidence>
<dbReference type="Proteomes" id="UP000659630">
    <property type="component" value="Unassembled WGS sequence"/>
</dbReference>
<feature type="transmembrane region" description="Helical" evidence="1">
    <location>
        <begin position="84"/>
        <end position="107"/>
    </location>
</feature>
<sequence>MAGVLACAALTAALVLEATPWGAVLIFAPGPGETVRETFSYFSLTPFGYANFFPLLTAVLTVSAGGLSIFLLAKRLRTAKLQNAAFLCTAAALLCSAAPVVLLGVAYGTVTGAAISILLLASLVFQAFANRRSGG</sequence>
<accession>A0A923L1S6</accession>
<keyword evidence="1" id="KW-0812">Transmembrane</keyword>
<proteinExistence type="predicted"/>
<evidence type="ECO:0000313" key="3">
    <source>
        <dbReference type="Proteomes" id="UP000659630"/>
    </source>
</evidence>
<organism evidence="2 3">
    <name type="scientific">Anaerofilum hominis</name>
    <dbReference type="NCBI Taxonomy" id="2763016"/>
    <lineage>
        <taxon>Bacteria</taxon>
        <taxon>Bacillati</taxon>
        <taxon>Bacillota</taxon>
        <taxon>Clostridia</taxon>
        <taxon>Eubacteriales</taxon>
        <taxon>Oscillospiraceae</taxon>
        <taxon>Anaerofilum</taxon>
    </lineage>
</organism>